<protein>
    <submittedName>
        <fullName evidence="1">Uncharacterized protein</fullName>
    </submittedName>
</protein>
<dbReference type="PROSITE" id="PS51257">
    <property type="entry name" value="PROKAR_LIPOPROTEIN"/>
    <property type="match status" value="1"/>
</dbReference>
<dbReference type="Proteomes" id="UP000798808">
    <property type="component" value="Unassembled WGS sequence"/>
</dbReference>
<evidence type="ECO:0000313" key="2">
    <source>
        <dbReference type="Proteomes" id="UP000798808"/>
    </source>
</evidence>
<dbReference type="EMBL" id="SMLW01000445">
    <property type="protein sequence ID" value="MTI24704.1"/>
    <property type="molecule type" value="Genomic_DNA"/>
</dbReference>
<reference evidence="1 2" key="1">
    <citation type="submission" date="2019-02" db="EMBL/GenBank/DDBJ databases">
        <authorList>
            <person name="Goldberg S.R."/>
            <person name="Haltli B.A."/>
            <person name="Correa H."/>
            <person name="Russell K.G."/>
        </authorList>
    </citation>
    <scope>NUCLEOTIDE SEQUENCE [LARGE SCALE GENOMIC DNA]</scope>
    <source>
        <strain evidence="1 2">JCM 16186</strain>
    </source>
</reference>
<dbReference type="RefSeq" id="WP_155170745.1">
    <property type="nucleotide sequence ID" value="NZ_BAAAFL010000068.1"/>
</dbReference>
<proteinExistence type="predicted"/>
<sequence length="312" mass="35540">MKVLKSAFLNGSRHELAVIVMLLSLTFGCGSRTNETASKTLANNEKVKEEVIDDRYFGGCGRFRNTKGDKAYMSVTHTEGEKKLEGICFGRNVNQPLWTGTFTGEIVSTDAYLFEIDVNYQINGKTVQVKEKWKKANNITFELVEADPSRPELATEYLLVNCINEFPEQQGFIERNSVDYSHIKAAKKHYKAIDVNGSVIIELKYYEGIPEVTGTMLGKVGENEMWSGLITGNLIDGRIDSLRVTVEYFESGDEYYKSSQTWYIDEFSSLNIVPDHNDNKPGWAFMPIDFPNGFPDEETFERNYKDYHNEID</sequence>
<keyword evidence="2" id="KW-1185">Reference proteome</keyword>
<name>A0ABW9RKT5_9BACT</name>
<comment type="caution">
    <text evidence="1">The sequence shown here is derived from an EMBL/GenBank/DDBJ whole genome shotgun (WGS) entry which is preliminary data.</text>
</comment>
<organism evidence="1 2">
    <name type="scientific">Fulvivirga kasyanovii</name>
    <dbReference type="NCBI Taxonomy" id="396812"/>
    <lineage>
        <taxon>Bacteria</taxon>
        <taxon>Pseudomonadati</taxon>
        <taxon>Bacteroidota</taxon>
        <taxon>Cytophagia</taxon>
        <taxon>Cytophagales</taxon>
        <taxon>Fulvivirgaceae</taxon>
        <taxon>Fulvivirga</taxon>
    </lineage>
</organism>
<accession>A0ABW9RKT5</accession>
<gene>
    <name evidence="1" type="ORF">E1163_07085</name>
</gene>
<evidence type="ECO:0000313" key="1">
    <source>
        <dbReference type="EMBL" id="MTI24704.1"/>
    </source>
</evidence>